<proteinExistence type="inferred from homology"/>
<organism evidence="6 7">
    <name type="scientific">Celeribacter persicus</name>
    <dbReference type="NCBI Taxonomy" id="1651082"/>
    <lineage>
        <taxon>Bacteria</taxon>
        <taxon>Pseudomonadati</taxon>
        <taxon>Pseudomonadota</taxon>
        <taxon>Alphaproteobacteria</taxon>
        <taxon>Rhodobacterales</taxon>
        <taxon>Roseobacteraceae</taxon>
        <taxon>Celeribacter</taxon>
    </lineage>
</organism>
<dbReference type="PROSITE" id="PS51898">
    <property type="entry name" value="TYR_RECOMBINASE"/>
    <property type="match status" value="1"/>
</dbReference>
<dbReference type="InterPro" id="IPR011010">
    <property type="entry name" value="DNA_brk_join_enz"/>
</dbReference>
<dbReference type="Gene3D" id="1.10.443.10">
    <property type="entry name" value="Intergrase catalytic core"/>
    <property type="match status" value="1"/>
</dbReference>
<dbReference type="EMBL" id="QAOH01000050">
    <property type="protein sequence ID" value="PTQ63736.1"/>
    <property type="molecule type" value="Genomic_DNA"/>
</dbReference>
<comment type="caution">
    <text evidence="6">The sequence shown here is derived from an EMBL/GenBank/DDBJ whole genome shotgun (WGS) entry which is preliminary data.</text>
</comment>
<sequence>MAGVRIMMHHHVDRFVQLNRALGMKFAAQETSLRAFADFAAERSITHVTAALILEWAGGASTPDAARARFDRARALAVFLHAEDAQHEIPTMGLLGRSRRRRPAPHILTQDQISRIMQEALLVPGLTPISPLTYHNLFGLLASTGLRISEALSLRRDDLTEDGLMIRKGKFGKSRLVPIHASTRAALERYLEARCIVRNAGDDLFVLGHGRAPTATRVYVVFVRIVRKLGYRNPTGPGPRVHDLRHTFAVRSLEACGNDPQAVLRHMKALSTYLGHVDIANTYWYLEATPVLLQMIASTAEETWIGGAA</sequence>
<dbReference type="InterPro" id="IPR002104">
    <property type="entry name" value="Integrase_catalytic"/>
</dbReference>
<comment type="similarity">
    <text evidence="1">Belongs to the 'phage' integrase family.</text>
</comment>
<keyword evidence="7" id="KW-1185">Reference proteome</keyword>
<evidence type="ECO:0000313" key="7">
    <source>
        <dbReference type="Proteomes" id="UP000244077"/>
    </source>
</evidence>
<reference evidence="6 7" key="1">
    <citation type="submission" date="2018-04" db="EMBL/GenBank/DDBJ databases">
        <title>Genomic Encyclopedia of Archaeal and Bacterial Type Strains, Phase II (KMG-II): from individual species to whole genera.</title>
        <authorList>
            <person name="Goeker M."/>
        </authorList>
    </citation>
    <scope>NUCLEOTIDE SEQUENCE [LARGE SCALE GENOMIC DNA]</scope>
    <source>
        <strain evidence="6 7">DSM 100434</strain>
    </source>
</reference>
<keyword evidence="4" id="KW-0233">DNA recombination</keyword>
<name>A0A2T5GWM8_9RHOB</name>
<evidence type="ECO:0000256" key="3">
    <source>
        <dbReference type="ARBA" id="ARBA00023125"/>
    </source>
</evidence>
<evidence type="ECO:0000313" key="6">
    <source>
        <dbReference type="EMBL" id="PTQ63736.1"/>
    </source>
</evidence>
<protein>
    <submittedName>
        <fullName evidence="6">Site-specific recombinase XerD</fullName>
    </submittedName>
</protein>
<dbReference type="SUPFAM" id="SSF56349">
    <property type="entry name" value="DNA breaking-rejoining enzymes"/>
    <property type="match status" value="1"/>
</dbReference>
<evidence type="ECO:0000259" key="5">
    <source>
        <dbReference type="PROSITE" id="PS51898"/>
    </source>
</evidence>
<evidence type="ECO:0000256" key="4">
    <source>
        <dbReference type="ARBA" id="ARBA00023172"/>
    </source>
</evidence>
<dbReference type="GO" id="GO:0006310">
    <property type="term" value="P:DNA recombination"/>
    <property type="evidence" value="ECO:0007669"/>
    <property type="project" value="UniProtKB-KW"/>
</dbReference>
<dbReference type="PANTHER" id="PTHR30349:SF41">
    <property type="entry name" value="INTEGRASE_RECOMBINASE PROTEIN MJ0367-RELATED"/>
    <property type="match status" value="1"/>
</dbReference>
<keyword evidence="2" id="KW-0229">DNA integration</keyword>
<feature type="domain" description="Tyr recombinase" evidence="5">
    <location>
        <begin position="103"/>
        <end position="298"/>
    </location>
</feature>
<accession>A0A2T5GWM8</accession>
<dbReference type="GO" id="GO:0015074">
    <property type="term" value="P:DNA integration"/>
    <property type="evidence" value="ECO:0007669"/>
    <property type="project" value="UniProtKB-KW"/>
</dbReference>
<dbReference type="InterPro" id="IPR050090">
    <property type="entry name" value="Tyrosine_recombinase_XerCD"/>
</dbReference>
<dbReference type="Pfam" id="PF00589">
    <property type="entry name" value="Phage_integrase"/>
    <property type="match status" value="1"/>
</dbReference>
<evidence type="ECO:0000256" key="1">
    <source>
        <dbReference type="ARBA" id="ARBA00008857"/>
    </source>
</evidence>
<dbReference type="InterPro" id="IPR013762">
    <property type="entry name" value="Integrase-like_cat_sf"/>
</dbReference>
<keyword evidence="3" id="KW-0238">DNA-binding</keyword>
<dbReference type="RefSeq" id="WP_229861871.1">
    <property type="nucleotide sequence ID" value="NZ_QAOH01000050.1"/>
</dbReference>
<gene>
    <name evidence="6" type="ORF">C8N42_1503</name>
</gene>
<dbReference type="GO" id="GO:0003677">
    <property type="term" value="F:DNA binding"/>
    <property type="evidence" value="ECO:0007669"/>
    <property type="project" value="UniProtKB-KW"/>
</dbReference>
<dbReference type="Proteomes" id="UP000244077">
    <property type="component" value="Unassembled WGS sequence"/>
</dbReference>
<dbReference type="PANTHER" id="PTHR30349">
    <property type="entry name" value="PHAGE INTEGRASE-RELATED"/>
    <property type="match status" value="1"/>
</dbReference>
<dbReference type="AlphaFoldDB" id="A0A2T5GWM8"/>
<evidence type="ECO:0000256" key="2">
    <source>
        <dbReference type="ARBA" id="ARBA00022908"/>
    </source>
</evidence>